<gene>
    <name evidence="3" type="ordered locus">Tgr7_0541</name>
</gene>
<protein>
    <submittedName>
        <fullName evidence="3">TPR repeat-containing protein</fullName>
    </submittedName>
</protein>
<feature type="repeat" description="TPR" evidence="1">
    <location>
        <begin position="68"/>
        <end position="101"/>
    </location>
</feature>
<proteinExistence type="predicted"/>
<accession>B8GLN5</accession>
<keyword evidence="4" id="KW-1185">Reference proteome</keyword>
<dbReference type="EMBL" id="CP001339">
    <property type="protein sequence ID" value="ACL71638.1"/>
    <property type="molecule type" value="Genomic_DNA"/>
</dbReference>
<reference evidence="3 4" key="1">
    <citation type="journal article" date="2011" name="Stand. Genomic Sci.">
        <title>Complete genome sequence of 'Thioalkalivibrio sulfidophilus' HL-EbGr7.</title>
        <authorList>
            <person name="Muyzer G."/>
            <person name="Sorokin D.Y."/>
            <person name="Mavromatis K."/>
            <person name="Lapidus A."/>
            <person name="Clum A."/>
            <person name="Ivanova N."/>
            <person name="Pati A."/>
            <person name="d'Haeseleer P."/>
            <person name="Woyke T."/>
            <person name="Kyrpides N.C."/>
        </authorList>
    </citation>
    <scope>NUCLEOTIDE SEQUENCE [LARGE SCALE GENOMIC DNA]</scope>
    <source>
        <strain evidence="3 4">HL-EbGR7</strain>
    </source>
</reference>
<feature type="signal peptide" evidence="2">
    <location>
        <begin position="1"/>
        <end position="23"/>
    </location>
</feature>
<dbReference type="Pfam" id="PF13432">
    <property type="entry name" value="TPR_16"/>
    <property type="match status" value="1"/>
</dbReference>
<feature type="chain" id="PRO_5002872812" evidence="2">
    <location>
        <begin position="24"/>
        <end position="190"/>
    </location>
</feature>
<evidence type="ECO:0000256" key="2">
    <source>
        <dbReference type="SAM" id="SignalP"/>
    </source>
</evidence>
<dbReference type="eggNOG" id="COG0457">
    <property type="taxonomic scope" value="Bacteria"/>
</dbReference>
<dbReference type="Gene3D" id="1.25.40.10">
    <property type="entry name" value="Tetratricopeptide repeat domain"/>
    <property type="match status" value="2"/>
</dbReference>
<name>B8GLN5_THISH</name>
<keyword evidence="1" id="KW-0802">TPR repeat</keyword>
<dbReference type="STRING" id="396588.Tgr7_0541"/>
<dbReference type="PROSITE" id="PS50005">
    <property type="entry name" value="TPR"/>
    <property type="match status" value="2"/>
</dbReference>
<dbReference type="PROSITE" id="PS51257">
    <property type="entry name" value="PROKAR_LIPOPROTEIN"/>
    <property type="match status" value="1"/>
</dbReference>
<evidence type="ECO:0000256" key="1">
    <source>
        <dbReference type="PROSITE-ProRule" id="PRU00339"/>
    </source>
</evidence>
<organism evidence="3 4">
    <name type="scientific">Thioalkalivibrio sulfidiphilus (strain HL-EbGR7)</name>
    <dbReference type="NCBI Taxonomy" id="396588"/>
    <lineage>
        <taxon>Bacteria</taxon>
        <taxon>Pseudomonadati</taxon>
        <taxon>Pseudomonadota</taxon>
        <taxon>Gammaproteobacteria</taxon>
        <taxon>Chromatiales</taxon>
        <taxon>Ectothiorhodospiraceae</taxon>
        <taxon>Thioalkalivibrio</taxon>
    </lineage>
</organism>
<dbReference type="RefSeq" id="WP_012637126.1">
    <property type="nucleotide sequence ID" value="NC_011901.1"/>
</dbReference>
<dbReference type="InterPro" id="IPR019734">
    <property type="entry name" value="TPR_rpt"/>
</dbReference>
<dbReference type="KEGG" id="tgr:Tgr7_0541"/>
<dbReference type="Proteomes" id="UP000002383">
    <property type="component" value="Chromosome"/>
</dbReference>
<dbReference type="SMART" id="SM00028">
    <property type="entry name" value="TPR"/>
    <property type="match status" value="2"/>
</dbReference>
<evidence type="ECO:0000313" key="4">
    <source>
        <dbReference type="Proteomes" id="UP000002383"/>
    </source>
</evidence>
<sequence length="190" mass="20441" precursor="true">MSRRCVELIAGLALLSLVGCAGAPRAPESVADPAAAPFARAVELMRAERHAEAAALLGPLAEAHPELPGVHVNLGIARDRLGDEDAAAQAWQNALAAEPSHAAALNLLAVHHREQGRFAESLALYQRLIAAHPEHADGHLNLGILCDLYLHDPACALNHYRRYQALAGSEDEQVSFWIADLERRVPEGNR</sequence>
<dbReference type="HOGENOM" id="CLU_092366_2_0_6"/>
<dbReference type="SUPFAM" id="SSF48452">
    <property type="entry name" value="TPR-like"/>
    <property type="match status" value="1"/>
</dbReference>
<dbReference type="InterPro" id="IPR011990">
    <property type="entry name" value="TPR-like_helical_dom_sf"/>
</dbReference>
<keyword evidence="2" id="KW-0732">Signal</keyword>
<feature type="repeat" description="TPR" evidence="1">
    <location>
        <begin position="102"/>
        <end position="135"/>
    </location>
</feature>
<dbReference type="AlphaFoldDB" id="B8GLN5"/>
<evidence type="ECO:0000313" key="3">
    <source>
        <dbReference type="EMBL" id="ACL71638.1"/>
    </source>
</evidence>